<dbReference type="AlphaFoldDB" id="X1IQ66"/>
<comment type="caution">
    <text evidence="1">The sequence shown here is derived from an EMBL/GenBank/DDBJ whole genome shotgun (WGS) entry which is preliminary data.</text>
</comment>
<organism evidence="1">
    <name type="scientific">marine sediment metagenome</name>
    <dbReference type="NCBI Taxonomy" id="412755"/>
    <lineage>
        <taxon>unclassified sequences</taxon>
        <taxon>metagenomes</taxon>
        <taxon>ecological metagenomes</taxon>
    </lineage>
</organism>
<dbReference type="InterPro" id="IPR029063">
    <property type="entry name" value="SAM-dependent_MTases_sf"/>
</dbReference>
<feature type="non-terminal residue" evidence="1">
    <location>
        <position position="1"/>
    </location>
</feature>
<dbReference type="Gene3D" id="3.40.50.150">
    <property type="entry name" value="Vaccinia Virus protein VP39"/>
    <property type="match status" value="1"/>
</dbReference>
<reference evidence="1" key="1">
    <citation type="journal article" date="2014" name="Front. Microbiol.">
        <title>High frequency of phylogenetically diverse reductive dehalogenase-homologous genes in deep subseafloor sedimentary metagenomes.</title>
        <authorList>
            <person name="Kawai M."/>
            <person name="Futagami T."/>
            <person name="Toyoda A."/>
            <person name="Takaki Y."/>
            <person name="Nishi S."/>
            <person name="Hori S."/>
            <person name="Arai W."/>
            <person name="Tsubouchi T."/>
            <person name="Morono Y."/>
            <person name="Uchiyama I."/>
            <person name="Ito T."/>
            <person name="Fujiyama A."/>
            <person name="Inagaki F."/>
            <person name="Takami H."/>
        </authorList>
    </citation>
    <scope>NUCLEOTIDE SEQUENCE</scope>
    <source>
        <strain evidence="1">Expedition CK06-06</strain>
    </source>
</reference>
<proteinExistence type="predicted"/>
<dbReference type="SUPFAM" id="SSF53335">
    <property type="entry name" value="S-adenosyl-L-methionine-dependent methyltransferases"/>
    <property type="match status" value="1"/>
</dbReference>
<dbReference type="EMBL" id="BARU01043738">
    <property type="protein sequence ID" value="GAH84576.1"/>
    <property type="molecule type" value="Genomic_DNA"/>
</dbReference>
<protein>
    <recommendedName>
        <fullName evidence="2">Methyltransferase type 11 domain-containing protein</fullName>
    </recommendedName>
</protein>
<evidence type="ECO:0008006" key="2">
    <source>
        <dbReference type="Google" id="ProtNLM"/>
    </source>
</evidence>
<sequence length="103" mass="12516">LHHWRKPVEVLNESYRVLKNGKEAWIYDGCPDIPEEEAAKLVKKYGFLRSRILRRLQTIHGFRIEEYDTIIRSALEQTKFKDSYQMEHIDIWMKITARKREVR</sequence>
<name>X1IQ66_9ZZZZ</name>
<gene>
    <name evidence="1" type="ORF">S03H2_66909</name>
</gene>
<evidence type="ECO:0000313" key="1">
    <source>
        <dbReference type="EMBL" id="GAH84576.1"/>
    </source>
</evidence>
<accession>X1IQ66</accession>